<organism evidence="1 2">
    <name type="scientific">Clostridium perfringens</name>
    <dbReference type="NCBI Taxonomy" id="1502"/>
    <lineage>
        <taxon>Bacteria</taxon>
        <taxon>Bacillati</taxon>
        <taxon>Bacillota</taxon>
        <taxon>Clostridia</taxon>
        <taxon>Eubacteriales</taxon>
        <taxon>Clostridiaceae</taxon>
        <taxon>Clostridium</taxon>
    </lineage>
</organism>
<dbReference type="AlphaFoldDB" id="A0ABD4PU78"/>
<evidence type="ECO:0000313" key="2">
    <source>
        <dbReference type="Proteomes" id="UP000668358"/>
    </source>
</evidence>
<gene>
    <name evidence="1" type="ORF">JJB78_10270</name>
</gene>
<proteinExistence type="predicted"/>
<reference evidence="1 2" key="1">
    <citation type="submission" date="2020-12" db="EMBL/GenBank/DDBJ databases">
        <title>Comparative genomics of Clostridium perfringens reveals patterns of host-associated phylogenetic clades and virulence factors.</title>
        <authorList>
            <person name="Smith A.H."/>
            <person name="Geier R."/>
        </authorList>
    </citation>
    <scope>NUCLEOTIDE SEQUENCE [LARGE SCALE GENOMIC DNA]</scope>
    <source>
        <strain evidence="1 2">CHD15829P</strain>
    </source>
</reference>
<evidence type="ECO:0000313" key="1">
    <source>
        <dbReference type="EMBL" id="MBO3416898.1"/>
    </source>
</evidence>
<name>A0ABD4PU78_CLOPF</name>
<dbReference type="Proteomes" id="UP000668358">
    <property type="component" value="Unassembled WGS sequence"/>
</dbReference>
<comment type="caution">
    <text evidence="1">The sequence shown here is derived from an EMBL/GenBank/DDBJ whole genome shotgun (WGS) entry which is preliminary data.</text>
</comment>
<dbReference type="EMBL" id="JAENRE010000004">
    <property type="protein sequence ID" value="MBO3416898.1"/>
    <property type="molecule type" value="Genomic_DNA"/>
</dbReference>
<protein>
    <submittedName>
        <fullName evidence="1">Uncharacterized protein</fullName>
    </submittedName>
</protein>
<accession>A0ABD4PU78</accession>
<dbReference type="RefSeq" id="WP_110083533.1">
    <property type="nucleotide sequence ID" value="NZ_JAENRC010000023.1"/>
</dbReference>
<sequence length="62" mass="7441">MSKTDILFNSKKFFDELSEVELTKLLKEFNFEYEDISFLPSEIREDIKSKQIEKINNYSSKL</sequence>